<feature type="region of interest" description="Disordered" evidence="1">
    <location>
        <begin position="1702"/>
        <end position="1726"/>
    </location>
</feature>
<dbReference type="RefSeq" id="WP_377473085.1">
    <property type="nucleotide sequence ID" value="NZ_JBHLWN010000100.1"/>
</dbReference>
<dbReference type="EMBL" id="JBHLWN010000100">
    <property type="protein sequence ID" value="MFC0215631.1"/>
    <property type="molecule type" value="Genomic_DNA"/>
</dbReference>
<dbReference type="PROSITE" id="PS50853">
    <property type="entry name" value="FN3"/>
    <property type="match status" value="1"/>
</dbReference>
<keyword evidence="6" id="KW-1185">Reference proteome</keyword>
<dbReference type="Gene3D" id="2.120.10.30">
    <property type="entry name" value="TolB, C-terminal domain"/>
    <property type="match status" value="1"/>
</dbReference>
<dbReference type="SUPFAM" id="SSF49464">
    <property type="entry name" value="Carboxypeptidase regulatory domain-like"/>
    <property type="match status" value="1"/>
</dbReference>
<dbReference type="SUPFAM" id="SSF49265">
    <property type="entry name" value="Fibronectin type III"/>
    <property type="match status" value="2"/>
</dbReference>
<dbReference type="InterPro" id="IPR051465">
    <property type="entry name" value="Cell_Envelope_Struct_Comp"/>
</dbReference>
<feature type="domain" description="SLH" evidence="4">
    <location>
        <begin position="2308"/>
        <end position="2371"/>
    </location>
</feature>
<organism evidence="5 6">
    <name type="scientific">Paenibacillus chartarius</name>
    <dbReference type="NCBI Taxonomy" id="747481"/>
    <lineage>
        <taxon>Bacteria</taxon>
        <taxon>Bacillati</taxon>
        <taxon>Bacillota</taxon>
        <taxon>Bacilli</taxon>
        <taxon>Bacillales</taxon>
        <taxon>Paenibacillaceae</taxon>
        <taxon>Paenibacillus</taxon>
    </lineage>
</organism>
<feature type="signal peptide" evidence="2">
    <location>
        <begin position="1"/>
        <end position="27"/>
    </location>
</feature>
<dbReference type="CDD" id="cd00063">
    <property type="entry name" value="FN3"/>
    <property type="match status" value="1"/>
</dbReference>
<feature type="region of interest" description="Disordered" evidence="1">
    <location>
        <begin position="2141"/>
        <end position="2172"/>
    </location>
</feature>
<evidence type="ECO:0000256" key="1">
    <source>
        <dbReference type="SAM" id="MobiDB-lite"/>
    </source>
</evidence>
<dbReference type="InterPro" id="IPR013783">
    <property type="entry name" value="Ig-like_fold"/>
</dbReference>
<dbReference type="Proteomes" id="UP001589776">
    <property type="component" value="Unassembled WGS sequence"/>
</dbReference>
<feature type="domain" description="SLH" evidence="4">
    <location>
        <begin position="2437"/>
        <end position="2498"/>
    </location>
</feature>
<feature type="compositionally biased region" description="Gly residues" evidence="1">
    <location>
        <begin position="2147"/>
        <end position="2165"/>
    </location>
</feature>
<dbReference type="InterPro" id="IPR003961">
    <property type="entry name" value="FN3_dom"/>
</dbReference>
<feature type="domain" description="SLH" evidence="4">
    <location>
        <begin position="2372"/>
        <end position="2434"/>
    </location>
</feature>
<dbReference type="PANTHER" id="PTHR43308">
    <property type="entry name" value="OUTER MEMBRANE PROTEIN ALPHA-RELATED"/>
    <property type="match status" value="1"/>
</dbReference>
<dbReference type="Gene3D" id="2.60.40.10">
    <property type="entry name" value="Immunoglobulins"/>
    <property type="match status" value="3"/>
</dbReference>
<dbReference type="SMART" id="SM00060">
    <property type="entry name" value="FN3"/>
    <property type="match status" value="3"/>
</dbReference>
<feature type="domain" description="Fibronectin type-III" evidence="3">
    <location>
        <begin position="1951"/>
        <end position="2044"/>
    </location>
</feature>
<feature type="chain" id="PRO_5047223791" evidence="2">
    <location>
        <begin position="28"/>
        <end position="2498"/>
    </location>
</feature>
<keyword evidence="2" id="KW-0732">Signal</keyword>
<accession>A0ABV6DSK5</accession>
<reference evidence="5 6" key="1">
    <citation type="submission" date="2024-09" db="EMBL/GenBank/DDBJ databases">
        <authorList>
            <person name="Sun Q."/>
            <person name="Mori K."/>
        </authorList>
    </citation>
    <scope>NUCLEOTIDE SEQUENCE [LARGE SCALE GENOMIC DNA]</scope>
    <source>
        <strain evidence="5 6">CCM 7759</strain>
    </source>
</reference>
<sequence length="2498" mass="269819">MRLRAKAILSHVLIAALLGGLIPKAAADTTIPLSEEEQALLSKMVAQNLNVTSAVYGQAQQAAVLEAPVLDPLPAVGNKKSLLIKGSAAVGASIQVYRIEGEQRIVAANTVTDEEGRFTATVTLADEGAYRFAAAATLDFLAFSPLSETVQTELDTIPPDRPTNGTWVMPEPGIIALQWSPPSGEAVDKYIVSRNGIKLAETGETFYQDYTQEPGAFYRYKIYGVDAAGNGTDYYSLQIAAGIPEHELNRLNPVTHGADVLQAIVSGNGVYTAIAESAAVEEEQQKQWLHLVNLQTSAKEPVFEASAEAETIKDITISENGDVLAFTAGTDGKTGALYVYDRAAKLLKPVPGAESGVMKAQTLLDGSAVLFVQSGVGGTPDLYRYERAQDRVTKLPRPEPWDQTVNEFAFSANGSMFAYSHEYDDGYRNALYAYDLDNGATEKISDDSLRPVLSSDGRYMMYVGDGVELYDLVSHSNAELQEGSGEDDYVPMQVSDDGKQAVFSIRDLFDEDGKNRLVLMNVEEGSKLGLGNPATLKGKASMTKDGETILYVDQDTSKRSGGRFPTAAYKYCLTDCQSAPPEDKLIVDVFWMADSYSARQASLGEHVAVRMEGASGSEVSMDVVYQEVSPDSEVRTERTKRVAMTESAPGTYRAELLLEEGMAEITSVRVTATKDGRTADQTASHLPLQVSGKLNVKLEAPAGAKLEGANVHAWSTARYSGRSAVLDAAGQASLALAAASDYHVLVQGPDGQRWADTSSHALQVRQGLTAEVSLPVRIPALLQATVKNDQNRPIPGAVITIRDRGSSERLAAIMTNEDGYASIPVGYIGQEVLVEVRNPGLYEHPEPRSVTLAQTNPLTWQAGIAKAPVSGLVTDEQGRPAKNVTVIVTQPGFRDTAVTGEDGMYAMQAAIGPVHIEAAQEMSPFWVTAQAEPMTIPREGVVKNLQVSSKGQAEVAFELWVKEVGVEWRSIEMNPLLASSNSYRLSLMRAQTDGSGWSPVASQTRDNKLLFEARSGEQIRLCASGVYQQFATACQELTLSEERKAETELRLAEFGEVRGTIVTEGERPWYQTVIAYRLDAAGKTVGSGMSFSGASPFRWNFPESGRYLITVHTTYLNGKRSVLHREIEVEAGESTDIGQLTVQPPGRFAGVEGNALHMVTNEAAKGGTVSLRGTFLVQGAPPVENAELLLSVPSGATLQEASVTLDGVPAQAIKQSDSLYTIPLGDIAPGRSGVVTYRLKLDENMEADAVQASLDIRYGPAAARITETIGTVTAPIIGTTLDAPASINSLSLVVSGRAPANSRVLVYDQEQLLGETQSSPGGYWKLEITLKDKVLQPLHGLEAKSIEADGTELISKERIVEYDPTAPQPALLRINGRAADLQQGAPRVVVRPGLMYFVLDFEHPERVKDARLHVGQHEVGLSPRKEGGLIGMLNTSNGLGSVYLDYDVAPRPFAPPEATYEEMRASLPKAFQEMKTELEPARAADPKTGTVYSPKAVITSPSMPQVRMETELSVTPAPDFVPEPLPDGAPPIYNLKVNRSIQGSSMKLEIDAYTTVEELGPELKTAMNAKASLKGVRLHIQENIFNYYDLYDTITSAIDYKDQLQDLEDLMNEIEGIDCLPQSRIPYYDKALVNLADHYLGNLVWNYTGTLTGIAFAASGFGIVAGLVVTAVTFAVSYAQKQQIEKEYEKLKADIEADKKAAAADPECKKEPKDKSEEPERPDRLPPGLPICYPIYIYDPSGYVYETVPSNRIFGATATVFQQNPEDGQWMPWNAEWFGQVNPQTTNGEGKYGWDVPEGWWKVRYEKEGYETAWSRELEVLPPHFDVNVPLLSRAAPEVESVYAVEQGGKLQVNFSKYMMPETLQADSFALTRTVNGAEQPIAVQVEPWRVEKDPQNREWARAVLLTPAAPFTPGEKVRVRIDTAPASYAEVQLGSPYDAEVEINVNLPVPPDAVGEAEAIPAADALMVQWSDEAAPLEKVRVYWKMKDGGAAEQMSGDLEKGLRSYAITGLQPDTEYELRIVTVDQHGTESPGVRTTGRTLKELQLAADREPPGEVQAASVAVKNRKLELSWTDPSELDFAEVLVHVKRPGAADYEEPVRVPKGTSSYTTAELANGRYELKLTAADIRGNESAGVSLSAVVSTGGTDSGDGNSGSGGGGGGGGVPQENSQNDPTVEFIDAAAGGGTWKLFDDSLRLTLPQGALAGGVKLKVRKDKEAAVPSGSGMTKASASFIVGSEAQAELLKPLTIGIRYDADAVRGQDARKLGLYRLEGSGNGKRWVYAGGVVLLEQGFVESAVTGFGTYAVMLYDRSFADLQGHWSKAEVELLASRHMIDGTSGERFEPDRGITRAEAAKLLLGRLEPAGSGGSGALPLPFRDVPAEAWYAPYVRRAAELGLIEGADGLFRPDDRVTREELAVLMYRAAHGTKQPPQTDDILGSFADADTVAAWARPAVAFAVREGWMQGTGGGKLQPQEGATRAQTAALLLRVLDSMEKISR</sequence>
<dbReference type="InterPro" id="IPR036116">
    <property type="entry name" value="FN3_sf"/>
</dbReference>
<protein>
    <submittedName>
        <fullName evidence="5">S-layer homology domain-containing protein</fullName>
    </submittedName>
</protein>
<evidence type="ECO:0000313" key="5">
    <source>
        <dbReference type="EMBL" id="MFC0215631.1"/>
    </source>
</evidence>
<comment type="caution">
    <text evidence="5">The sequence shown here is derived from an EMBL/GenBank/DDBJ whole genome shotgun (WGS) entry which is preliminary data.</text>
</comment>
<evidence type="ECO:0000313" key="6">
    <source>
        <dbReference type="Proteomes" id="UP001589776"/>
    </source>
</evidence>
<dbReference type="SUPFAM" id="SSF82171">
    <property type="entry name" value="DPP6 N-terminal domain-like"/>
    <property type="match status" value="1"/>
</dbReference>
<dbReference type="InterPro" id="IPR008969">
    <property type="entry name" value="CarboxyPept-like_regulatory"/>
</dbReference>
<gene>
    <name evidence="5" type="ORF">ACFFK0_24855</name>
</gene>
<evidence type="ECO:0000256" key="2">
    <source>
        <dbReference type="SAM" id="SignalP"/>
    </source>
</evidence>
<dbReference type="PROSITE" id="PS51272">
    <property type="entry name" value="SLH"/>
    <property type="match status" value="3"/>
</dbReference>
<feature type="compositionally biased region" description="Basic and acidic residues" evidence="1">
    <location>
        <begin position="1702"/>
        <end position="1724"/>
    </location>
</feature>
<dbReference type="InterPro" id="IPR001119">
    <property type="entry name" value="SLH_dom"/>
</dbReference>
<evidence type="ECO:0000259" key="3">
    <source>
        <dbReference type="PROSITE" id="PS50853"/>
    </source>
</evidence>
<dbReference type="Pfam" id="PF00395">
    <property type="entry name" value="SLH"/>
    <property type="match status" value="3"/>
</dbReference>
<evidence type="ECO:0000259" key="4">
    <source>
        <dbReference type="PROSITE" id="PS51272"/>
    </source>
</evidence>
<proteinExistence type="predicted"/>
<dbReference type="Pfam" id="PF00041">
    <property type="entry name" value="fn3"/>
    <property type="match status" value="1"/>
</dbReference>
<name>A0ABV6DSK5_9BACL</name>
<dbReference type="InterPro" id="IPR011042">
    <property type="entry name" value="6-blade_b-propeller_TolB-like"/>
</dbReference>